<feature type="non-terminal residue" evidence="8">
    <location>
        <position position="1"/>
    </location>
</feature>
<sequence length="524" mass="59761">NTLSVLQNTYLSSLTKNNQIYYRDCDKQNLYYESIQVKVIETGYYTFRSSGDIDSYGSIYKNKFDPLDPSENLLKTDDDSGSDTQFKLDVHLDVDMIYVLVMTTFDSKETGEFSIGVLGKKKVILERLSTPVNIQLIYSSKLTDNSPTYYRDCQVPQCHYETLQIHVNTTGPEQTSCVIGDQCNFYIKGIGLTLDDILRDQLQLNTALNNQSFSIKLSAGLAIIMFIAGLINSILSFITFQSKDAQQVGCGMYLIASSITSLLTITMFIIKFWFVVLTRINVSTSLSVLRRGCVSIEPILKLFLYLDGWLNACVAVERAVLILKGVNFDKKKSKSIARRTILILPFCIFGTLIHEFVFRRLFEYETAPVTNKTNEDTIKRYVSCITRYSPSVQDYNTAILFFHLVGPFIVNLFSALFIILGGAHQRSITRTNQSFKEHVQEQFREHKQLIISPIVLLILSIPRLIISLLPGCAKTSENLWLYLGAYFISFTPSMLIFLIFVFPSEMYMKAFKQSFNRIRRRAPP</sequence>
<evidence type="ECO:0000256" key="5">
    <source>
        <dbReference type="SAM" id="Phobius"/>
    </source>
</evidence>
<evidence type="ECO:0000256" key="4">
    <source>
        <dbReference type="ARBA" id="ARBA00023136"/>
    </source>
</evidence>
<dbReference type="PROSITE" id="PS50262">
    <property type="entry name" value="G_PROTEIN_RECEP_F1_2"/>
    <property type="match status" value="1"/>
</dbReference>
<feature type="transmembrane region" description="Helical" evidence="5">
    <location>
        <begin position="340"/>
        <end position="358"/>
    </location>
</feature>
<dbReference type="EMBL" id="CAJNOM010001608">
    <property type="protein sequence ID" value="CAF1614070.1"/>
    <property type="molecule type" value="Genomic_DNA"/>
</dbReference>
<keyword evidence="3 5" id="KW-1133">Transmembrane helix</keyword>
<feature type="transmembrane region" description="Helical" evidence="5">
    <location>
        <begin position="481"/>
        <end position="502"/>
    </location>
</feature>
<gene>
    <name evidence="7" type="ORF">BJG266_LOCUS37631</name>
    <name evidence="8" type="ORF">QVE165_LOCUS54520</name>
</gene>
<dbReference type="AlphaFoldDB" id="A0A816BP83"/>
<keyword evidence="2 5" id="KW-0812">Transmembrane</keyword>
<dbReference type="GO" id="GO:0016020">
    <property type="term" value="C:membrane"/>
    <property type="evidence" value="ECO:0007669"/>
    <property type="project" value="UniProtKB-SubCell"/>
</dbReference>
<reference evidence="8" key="1">
    <citation type="submission" date="2021-02" db="EMBL/GenBank/DDBJ databases">
        <authorList>
            <person name="Nowell W R."/>
        </authorList>
    </citation>
    <scope>NUCLEOTIDE SEQUENCE</scope>
</reference>
<comment type="subcellular location">
    <subcellularLocation>
        <location evidence="1">Membrane</location>
    </subcellularLocation>
</comment>
<dbReference type="InterPro" id="IPR017452">
    <property type="entry name" value="GPCR_Rhodpsn_7TM"/>
</dbReference>
<feature type="transmembrane region" description="Helical" evidence="5">
    <location>
        <begin position="449"/>
        <end position="469"/>
    </location>
</feature>
<comment type="caution">
    <text evidence="8">The sequence shown here is derived from an EMBL/GenBank/DDBJ whole genome shotgun (WGS) entry which is preliminary data.</text>
</comment>
<dbReference type="Gene3D" id="1.20.1070.10">
    <property type="entry name" value="Rhodopsin 7-helix transmembrane proteins"/>
    <property type="match status" value="1"/>
</dbReference>
<evidence type="ECO:0000256" key="3">
    <source>
        <dbReference type="ARBA" id="ARBA00022989"/>
    </source>
</evidence>
<evidence type="ECO:0000259" key="6">
    <source>
        <dbReference type="PROSITE" id="PS50262"/>
    </source>
</evidence>
<name>A0A816BP83_9BILA</name>
<dbReference type="Proteomes" id="UP000663877">
    <property type="component" value="Unassembled WGS sequence"/>
</dbReference>
<evidence type="ECO:0000313" key="7">
    <source>
        <dbReference type="EMBL" id="CAF1400630.1"/>
    </source>
</evidence>
<dbReference type="SUPFAM" id="SSF81321">
    <property type="entry name" value="Family A G protein-coupled receptor-like"/>
    <property type="match status" value="1"/>
</dbReference>
<evidence type="ECO:0000256" key="1">
    <source>
        <dbReference type="ARBA" id="ARBA00004370"/>
    </source>
</evidence>
<proteinExistence type="predicted"/>
<feature type="transmembrane region" description="Helical" evidence="5">
    <location>
        <begin position="398"/>
        <end position="420"/>
    </location>
</feature>
<feature type="transmembrane region" description="Helical" evidence="5">
    <location>
        <begin position="217"/>
        <end position="240"/>
    </location>
</feature>
<evidence type="ECO:0000313" key="8">
    <source>
        <dbReference type="EMBL" id="CAF1614070.1"/>
    </source>
</evidence>
<keyword evidence="9" id="KW-1185">Reference proteome</keyword>
<organism evidence="8 9">
    <name type="scientific">Adineta steineri</name>
    <dbReference type="NCBI Taxonomy" id="433720"/>
    <lineage>
        <taxon>Eukaryota</taxon>
        <taxon>Metazoa</taxon>
        <taxon>Spiralia</taxon>
        <taxon>Gnathifera</taxon>
        <taxon>Rotifera</taxon>
        <taxon>Eurotatoria</taxon>
        <taxon>Bdelloidea</taxon>
        <taxon>Adinetida</taxon>
        <taxon>Adinetidae</taxon>
        <taxon>Adineta</taxon>
    </lineage>
</organism>
<protein>
    <recommendedName>
        <fullName evidence="6">G-protein coupled receptors family 1 profile domain-containing protein</fullName>
    </recommendedName>
</protein>
<feature type="transmembrane region" description="Helical" evidence="5">
    <location>
        <begin position="252"/>
        <end position="276"/>
    </location>
</feature>
<dbReference type="EMBL" id="CAJNOI010001282">
    <property type="protein sequence ID" value="CAF1400630.1"/>
    <property type="molecule type" value="Genomic_DNA"/>
</dbReference>
<evidence type="ECO:0000256" key="2">
    <source>
        <dbReference type="ARBA" id="ARBA00022692"/>
    </source>
</evidence>
<accession>A0A816BP83</accession>
<feature type="domain" description="G-protein coupled receptors family 1 profile" evidence="6">
    <location>
        <begin position="231"/>
        <end position="500"/>
    </location>
</feature>
<keyword evidence="4 5" id="KW-0472">Membrane</keyword>
<evidence type="ECO:0000313" key="9">
    <source>
        <dbReference type="Proteomes" id="UP000663832"/>
    </source>
</evidence>
<dbReference type="Proteomes" id="UP000663832">
    <property type="component" value="Unassembled WGS sequence"/>
</dbReference>